<dbReference type="InterPro" id="IPR045863">
    <property type="entry name" value="CorA_TM1_TM2"/>
</dbReference>
<dbReference type="RefSeq" id="WP_146287549.1">
    <property type="nucleotide sequence ID" value="NZ_BMLP01000005.1"/>
</dbReference>
<proteinExistence type="inferred from homology"/>
<evidence type="ECO:0000256" key="13">
    <source>
        <dbReference type="SAM" id="Phobius"/>
    </source>
</evidence>
<evidence type="ECO:0000256" key="3">
    <source>
        <dbReference type="ARBA" id="ARBA00019439"/>
    </source>
</evidence>
<evidence type="ECO:0000256" key="9">
    <source>
        <dbReference type="ARBA" id="ARBA00022989"/>
    </source>
</evidence>
<keyword evidence="4" id="KW-0813">Transport</keyword>
<evidence type="ECO:0000313" key="14">
    <source>
        <dbReference type="EMBL" id="GGO34701.1"/>
    </source>
</evidence>
<keyword evidence="5" id="KW-1003">Cell membrane</keyword>
<dbReference type="FunFam" id="1.20.58.340:FF:000001">
    <property type="entry name" value="Magnesium transport protein CorA"/>
    <property type="match status" value="1"/>
</dbReference>
<keyword evidence="9 13" id="KW-1133">Transmembrane helix</keyword>
<evidence type="ECO:0000256" key="6">
    <source>
        <dbReference type="ARBA" id="ARBA00022519"/>
    </source>
</evidence>
<gene>
    <name evidence="14" type="primary">corA</name>
    <name evidence="14" type="ORF">GCM10010991_25880</name>
</gene>
<evidence type="ECO:0000256" key="1">
    <source>
        <dbReference type="ARBA" id="ARBA00004429"/>
    </source>
</evidence>
<dbReference type="InterPro" id="IPR050829">
    <property type="entry name" value="CorA_MIT"/>
</dbReference>
<dbReference type="CDD" id="cd12837">
    <property type="entry name" value="EcCorA-like_u1"/>
    <property type="match status" value="1"/>
</dbReference>
<keyword evidence="15" id="KW-1185">Reference proteome</keyword>
<keyword evidence="11 13" id="KW-0472">Membrane</keyword>
<evidence type="ECO:0000256" key="10">
    <source>
        <dbReference type="ARBA" id="ARBA00023065"/>
    </source>
</evidence>
<evidence type="ECO:0000256" key="12">
    <source>
        <dbReference type="ARBA" id="ARBA00034269"/>
    </source>
</evidence>
<dbReference type="GO" id="GO:0015099">
    <property type="term" value="F:nickel cation transmembrane transporter activity"/>
    <property type="evidence" value="ECO:0007669"/>
    <property type="project" value="TreeGrafter"/>
</dbReference>
<dbReference type="Gene3D" id="1.20.58.340">
    <property type="entry name" value="Magnesium transport protein CorA, transmembrane region"/>
    <property type="match status" value="1"/>
</dbReference>
<comment type="subcellular location">
    <subcellularLocation>
        <location evidence="1">Cell inner membrane</location>
        <topology evidence="1">Multi-pass membrane protein</topology>
    </subcellularLocation>
</comment>
<evidence type="ECO:0000313" key="15">
    <source>
        <dbReference type="Proteomes" id="UP000598196"/>
    </source>
</evidence>
<protein>
    <recommendedName>
        <fullName evidence="3">Magnesium transport protein CorA</fullName>
    </recommendedName>
</protein>
<evidence type="ECO:0000256" key="8">
    <source>
        <dbReference type="ARBA" id="ARBA00022842"/>
    </source>
</evidence>
<comment type="catalytic activity">
    <reaction evidence="12">
        <text>Mg(2+)(in) = Mg(2+)(out)</text>
        <dbReference type="Rhea" id="RHEA:29827"/>
        <dbReference type="ChEBI" id="CHEBI:18420"/>
    </reaction>
</comment>
<feature type="transmembrane region" description="Helical" evidence="13">
    <location>
        <begin position="293"/>
        <end position="313"/>
    </location>
</feature>
<dbReference type="GO" id="GO:0005886">
    <property type="term" value="C:plasma membrane"/>
    <property type="evidence" value="ECO:0007669"/>
    <property type="project" value="UniProtKB-SubCell"/>
</dbReference>
<dbReference type="EMBL" id="BMLP01000005">
    <property type="protein sequence ID" value="GGO34701.1"/>
    <property type="molecule type" value="Genomic_DNA"/>
</dbReference>
<dbReference type="SUPFAM" id="SSF143865">
    <property type="entry name" value="CorA soluble domain-like"/>
    <property type="match status" value="1"/>
</dbReference>
<accession>A0A917YKH9</accession>
<keyword evidence="10" id="KW-0406">Ion transport</keyword>
<evidence type="ECO:0000256" key="5">
    <source>
        <dbReference type="ARBA" id="ARBA00022475"/>
    </source>
</evidence>
<sequence length="319" mass="35790">MMFAFSSHADRLVRLESPAELTRAIWIDLYRPMPQQVAAVEELGVEVPTLADMEEIEISNRLYRDEGNEYMTVVLPGLSETRAPTSGPVTFILSPERMITVRHHAPRPFETFPDRAYRTGAGCESPERLFLGLMEEIIGRLADLLESTGRSLDTLAATVYRSVETNGRTDQLQLALEQAGQQGELIGRVRLSLLTLERAISYFGQTLGNREPDKLRPIVKGLMRDITALEVHADFLSQRVALATDSTLGMINLAQNMTVRIVSVVAALFLPPTLIASIYGMNFEVMPELQWVAGYPFALVLMLASAIGTYLFFRWRRWL</sequence>
<keyword evidence="7 13" id="KW-0812">Transmembrane</keyword>
<dbReference type="SUPFAM" id="SSF144083">
    <property type="entry name" value="Magnesium transport protein CorA, transmembrane region"/>
    <property type="match status" value="1"/>
</dbReference>
<evidence type="ECO:0000256" key="11">
    <source>
        <dbReference type="ARBA" id="ARBA00023136"/>
    </source>
</evidence>
<dbReference type="Pfam" id="PF01544">
    <property type="entry name" value="CorA"/>
    <property type="match status" value="1"/>
</dbReference>
<dbReference type="OrthoDB" id="9803416at2"/>
<dbReference type="PANTHER" id="PTHR47685:SF1">
    <property type="entry name" value="MAGNESIUM TRANSPORT PROTEIN CORA"/>
    <property type="match status" value="1"/>
</dbReference>
<dbReference type="InterPro" id="IPR002523">
    <property type="entry name" value="MgTranspt_CorA/ZnTranspt_ZntB"/>
</dbReference>
<reference evidence="14 15" key="1">
    <citation type="journal article" date="2014" name="Int. J. Syst. Evol. Microbiol.">
        <title>Complete genome sequence of Corynebacterium casei LMG S-19264T (=DSM 44701T), isolated from a smear-ripened cheese.</title>
        <authorList>
            <consortium name="US DOE Joint Genome Institute (JGI-PGF)"/>
            <person name="Walter F."/>
            <person name="Albersmeier A."/>
            <person name="Kalinowski J."/>
            <person name="Ruckert C."/>
        </authorList>
    </citation>
    <scope>NUCLEOTIDE SEQUENCE [LARGE SCALE GENOMIC DNA]</scope>
    <source>
        <strain evidence="14 15">CGMCC 1.7029</strain>
    </source>
</reference>
<comment type="similarity">
    <text evidence="2">Belongs to the CorA metal ion transporter (MIT) (TC 1.A.35) family.</text>
</comment>
<feature type="transmembrane region" description="Helical" evidence="13">
    <location>
        <begin position="259"/>
        <end position="281"/>
    </location>
</feature>
<organism evidence="14 15">
    <name type="scientific">Gemmobacter aquaticus</name>
    <dbReference type="NCBI Taxonomy" id="490185"/>
    <lineage>
        <taxon>Bacteria</taxon>
        <taxon>Pseudomonadati</taxon>
        <taxon>Pseudomonadota</taxon>
        <taxon>Alphaproteobacteria</taxon>
        <taxon>Rhodobacterales</taxon>
        <taxon>Paracoccaceae</taxon>
        <taxon>Gemmobacter</taxon>
    </lineage>
</organism>
<dbReference type="GO" id="GO:0015095">
    <property type="term" value="F:magnesium ion transmembrane transporter activity"/>
    <property type="evidence" value="ECO:0007669"/>
    <property type="project" value="TreeGrafter"/>
</dbReference>
<evidence type="ECO:0000256" key="4">
    <source>
        <dbReference type="ARBA" id="ARBA00022448"/>
    </source>
</evidence>
<dbReference type="PANTHER" id="PTHR47685">
    <property type="entry name" value="MAGNESIUM TRANSPORT PROTEIN CORA"/>
    <property type="match status" value="1"/>
</dbReference>
<comment type="caution">
    <text evidence="14">The sequence shown here is derived from an EMBL/GenBank/DDBJ whole genome shotgun (WGS) entry which is preliminary data.</text>
</comment>
<keyword evidence="8" id="KW-0460">Magnesium</keyword>
<dbReference type="AlphaFoldDB" id="A0A917YKH9"/>
<evidence type="ECO:0000256" key="7">
    <source>
        <dbReference type="ARBA" id="ARBA00022692"/>
    </source>
</evidence>
<dbReference type="InterPro" id="IPR045861">
    <property type="entry name" value="CorA_cytoplasmic_dom"/>
</dbReference>
<keyword evidence="6" id="KW-0997">Cell inner membrane</keyword>
<dbReference type="Proteomes" id="UP000598196">
    <property type="component" value="Unassembled WGS sequence"/>
</dbReference>
<name>A0A917YKH9_9RHOB</name>
<evidence type="ECO:0000256" key="2">
    <source>
        <dbReference type="ARBA" id="ARBA00009765"/>
    </source>
</evidence>
<dbReference type="GO" id="GO:0015087">
    <property type="term" value="F:cobalt ion transmembrane transporter activity"/>
    <property type="evidence" value="ECO:0007669"/>
    <property type="project" value="TreeGrafter"/>
</dbReference>